<dbReference type="GO" id="GO:0003700">
    <property type="term" value="F:DNA-binding transcription factor activity"/>
    <property type="evidence" value="ECO:0007669"/>
    <property type="project" value="TreeGrafter"/>
</dbReference>
<comment type="caution">
    <text evidence="4">The sequence shown here is derived from an EMBL/GenBank/DDBJ whole genome shotgun (WGS) entry which is preliminary data.</text>
</comment>
<dbReference type="Pfam" id="PF17932">
    <property type="entry name" value="TetR_C_24"/>
    <property type="match status" value="1"/>
</dbReference>
<accession>A0A077M0P5</accession>
<evidence type="ECO:0000313" key="4">
    <source>
        <dbReference type="EMBL" id="CCH79416.1"/>
    </source>
</evidence>
<sequence length="202" mass="22304">MDDIMADTTETDRSAATRARLMDAAREAFAAKGFHATTTRDIAAAAGMSPAALYIHHKSKEELLYLISKAGHELVLQLVRDAVASSSDRVEQLRTVVRSWVDYHLRDYTMARIVNYELSALTPPHQDEITALRRSAVQEVEAIVRAGVRSGAFTTRQPALATTAILSLAVDTSRWFPESAWKRKQVTDYYATLALLIVGAKA</sequence>
<dbReference type="SUPFAM" id="SSF48498">
    <property type="entry name" value="Tetracyclin repressor-like, C-terminal domain"/>
    <property type="match status" value="1"/>
</dbReference>
<dbReference type="PANTHER" id="PTHR30055">
    <property type="entry name" value="HTH-TYPE TRANSCRIPTIONAL REGULATOR RUTR"/>
    <property type="match status" value="1"/>
</dbReference>
<organism evidence="4 5">
    <name type="scientific">Nostocoides japonicum T1-X7</name>
    <dbReference type="NCBI Taxonomy" id="1194083"/>
    <lineage>
        <taxon>Bacteria</taxon>
        <taxon>Bacillati</taxon>
        <taxon>Actinomycetota</taxon>
        <taxon>Actinomycetes</taxon>
        <taxon>Micrococcales</taxon>
        <taxon>Intrasporangiaceae</taxon>
        <taxon>Nostocoides</taxon>
    </lineage>
</organism>
<feature type="DNA-binding region" description="H-T-H motif" evidence="2">
    <location>
        <begin position="38"/>
        <end position="57"/>
    </location>
</feature>
<dbReference type="PROSITE" id="PS50977">
    <property type="entry name" value="HTH_TETR_2"/>
    <property type="match status" value="1"/>
</dbReference>
<evidence type="ECO:0000259" key="3">
    <source>
        <dbReference type="PROSITE" id="PS50977"/>
    </source>
</evidence>
<dbReference type="PRINTS" id="PR00455">
    <property type="entry name" value="HTHTETR"/>
</dbReference>
<dbReference type="SUPFAM" id="SSF46689">
    <property type="entry name" value="Homeodomain-like"/>
    <property type="match status" value="1"/>
</dbReference>
<proteinExistence type="predicted"/>
<evidence type="ECO:0000256" key="1">
    <source>
        <dbReference type="ARBA" id="ARBA00023125"/>
    </source>
</evidence>
<dbReference type="STRING" id="1194083.BN12_430006"/>
<dbReference type="EMBL" id="CAJB01000368">
    <property type="protein sequence ID" value="CCH79416.1"/>
    <property type="molecule type" value="Genomic_DNA"/>
</dbReference>
<dbReference type="InterPro" id="IPR009057">
    <property type="entry name" value="Homeodomain-like_sf"/>
</dbReference>
<name>A0A077M0P5_9MICO</name>
<dbReference type="Gene3D" id="1.10.357.10">
    <property type="entry name" value="Tetracycline Repressor, domain 2"/>
    <property type="match status" value="1"/>
</dbReference>
<dbReference type="InterPro" id="IPR001647">
    <property type="entry name" value="HTH_TetR"/>
</dbReference>
<dbReference type="GO" id="GO:0000976">
    <property type="term" value="F:transcription cis-regulatory region binding"/>
    <property type="evidence" value="ECO:0007669"/>
    <property type="project" value="TreeGrafter"/>
</dbReference>
<keyword evidence="5" id="KW-1185">Reference proteome</keyword>
<dbReference type="InterPro" id="IPR050109">
    <property type="entry name" value="HTH-type_TetR-like_transc_reg"/>
</dbReference>
<dbReference type="Proteomes" id="UP000035721">
    <property type="component" value="Unassembled WGS sequence"/>
</dbReference>
<evidence type="ECO:0000256" key="2">
    <source>
        <dbReference type="PROSITE-ProRule" id="PRU00335"/>
    </source>
</evidence>
<keyword evidence="1 2" id="KW-0238">DNA-binding</keyword>
<evidence type="ECO:0000313" key="5">
    <source>
        <dbReference type="Proteomes" id="UP000035721"/>
    </source>
</evidence>
<dbReference type="InterPro" id="IPR036271">
    <property type="entry name" value="Tet_transcr_reg_TetR-rel_C_sf"/>
</dbReference>
<dbReference type="InterPro" id="IPR041490">
    <property type="entry name" value="KstR2_TetR_C"/>
</dbReference>
<protein>
    <submittedName>
        <fullName evidence="4">Regulatory protein, TetR</fullName>
    </submittedName>
</protein>
<feature type="domain" description="HTH tetR-type" evidence="3">
    <location>
        <begin position="15"/>
        <end position="75"/>
    </location>
</feature>
<gene>
    <name evidence="4" type="ORF">BN12_430006</name>
</gene>
<dbReference type="PANTHER" id="PTHR30055:SF200">
    <property type="entry name" value="HTH-TYPE TRANSCRIPTIONAL REPRESSOR BDCR"/>
    <property type="match status" value="1"/>
</dbReference>
<dbReference type="AlphaFoldDB" id="A0A077M0P5"/>
<reference evidence="4 5" key="1">
    <citation type="journal article" date="2013" name="ISME J.">
        <title>A metabolic model for members of the genus Tetrasphaera involved in enhanced biological phosphorus removal.</title>
        <authorList>
            <person name="Kristiansen R."/>
            <person name="Nguyen H.T.T."/>
            <person name="Saunders A.M."/>
            <person name="Nielsen J.L."/>
            <person name="Wimmer R."/>
            <person name="Le V.Q."/>
            <person name="McIlroy S.J."/>
            <person name="Petrovski S."/>
            <person name="Seviour R.J."/>
            <person name="Calteau A."/>
            <person name="Nielsen K.L."/>
            <person name="Nielsen P.H."/>
        </authorList>
    </citation>
    <scope>NUCLEOTIDE SEQUENCE [LARGE SCALE GENOMIC DNA]</scope>
    <source>
        <strain evidence="4 5">T1-X7</strain>
    </source>
</reference>
<dbReference type="Pfam" id="PF00440">
    <property type="entry name" value="TetR_N"/>
    <property type="match status" value="1"/>
</dbReference>